<comment type="caution">
    <text evidence="1">The sequence shown here is derived from an EMBL/GenBank/DDBJ whole genome shotgun (WGS) entry which is preliminary data.</text>
</comment>
<evidence type="ECO:0000313" key="2">
    <source>
        <dbReference type="Proteomes" id="UP000436088"/>
    </source>
</evidence>
<accession>A0A6A3CDL9</accession>
<dbReference type="Proteomes" id="UP000436088">
    <property type="component" value="Unassembled WGS sequence"/>
</dbReference>
<keyword evidence="2" id="KW-1185">Reference proteome</keyword>
<evidence type="ECO:0000313" key="1">
    <source>
        <dbReference type="EMBL" id="KAE8726704.1"/>
    </source>
</evidence>
<proteinExistence type="predicted"/>
<sequence>MSAYCYKQCYTQLDSWRSSHVNGHRKLTKIRSLVDIRRKLLHQSVMAEINKRRLFKTIGAVENIGYQEPGEVSGKAYLENGIKGRIF</sequence>
<reference evidence="1" key="1">
    <citation type="submission" date="2019-09" db="EMBL/GenBank/DDBJ databases">
        <title>Draft genome information of white flower Hibiscus syriacus.</title>
        <authorList>
            <person name="Kim Y.-M."/>
        </authorList>
    </citation>
    <scope>NUCLEOTIDE SEQUENCE [LARGE SCALE GENOMIC DNA]</scope>
    <source>
        <strain evidence="1">YM2019G1</strain>
    </source>
</reference>
<gene>
    <name evidence="1" type="ORF">F3Y22_tig00006507pilonHSYRG00083</name>
</gene>
<protein>
    <submittedName>
        <fullName evidence="1">Uncharacterized protein</fullName>
    </submittedName>
</protein>
<dbReference type="AlphaFoldDB" id="A0A6A3CDL9"/>
<organism evidence="1 2">
    <name type="scientific">Hibiscus syriacus</name>
    <name type="common">Rose of Sharon</name>
    <dbReference type="NCBI Taxonomy" id="106335"/>
    <lineage>
        <taxon>Eukaryota</taxon>
        <taxon>Viridiplantae</taxon>
        <taxon>Streptophyta</taxon>
        <taxon>Embryophyta</taxon>
        <taxon>Tracheophyta</taxon>
        <taxon>Spermatophyta</taxon>
        <taxon>Magnoliopsida</taxon>
        <taxon>eudicotyledons</taxon>
        <taxon>Gunneridae</taxon>
        <taxon>Pentapetalae</taxon>
        <taxon>rosids</taxon>
        <taxon>malvids</taxon>
        <taxon>Malvales</taxon>
        <taxon>Malvaceae</taxon>
        <taxon>Malvoideae</taxon>
        <taxon>Hibiscus</taxon>
    </lineage>
</organism>
<name>A0A6A3CDL9_HIBSY</name>
<dbReference type="EMBL" id="VEPZ02000350">
    <property type="protein sequence ID" value="KAE8726704.1"/>
    <property type="molecule type" value="Genomic_DNA"/>
</dbReference>